<dbReference type="Gene3D" id="1.10.287.2720">
    <property type="match status" value="1"/>
</dbReference>
<proteinExistence type="inferred from homology"/>
<dbReference type="Proteomes" id="UP000515204">
    <property type="component" value="Unplaced"/>
</dbReference>
<evidence type="ECO:0000259" key="9">
    <source>
        <dbReference type="PROSITE" id="PS50003"/>
    </source>
</evidence>
<accession>A0A6P3WRR3</accession>
<evidence type="ECO:0000256" key="8">
    <source>
        <dbReference type="SAM" id="Phobius"/>
    </source>
</evidence>
<dbReference type="RefSeq" id="XP_014468768.1">
    <property type="nucleotide sequence ID" value="XM_014613282.1"/>
</dbReference>
<keyword evidence="4" id="KW-0446">Lipid-binding</keyword>
<feature type="domain" description="PH" evidence="9">
    <location>
        <begin position="145"/>
        <end position="264"/>
    </location>
</feature>
<feature type="region of interest" description="Disordered" evidence="7">
    <location>
        <begin position="383"/>
        <end position="407"/>
    </location>
</feature>
<evidence type="ECO:0000256" key="2">
    <source>
        <dbReference type="ARBA" id="ARBA00022448"/>
    </source>
</evidence>
<protein>
    <recommendedName>
        <fullName evidence="6">Oxysterol-binding protein</fullName>
    </recommendedName>
</protein>
<dbReference type="InterPro" id="IPR037239">
    <property type="entry name" value="OSBP_sf"/>
</dbReference>
<evidence type="ECO:0000256" key="3">
    <source>
        <dbReference type="ARBA" id="ARBA00023055"/>
    </source>
</evidence>
<dbReference type="PANTHER" id="PTHR10972:SF102">
    <property type="entry name" value="OXYSTEROL-BINDING PROTEIN"/>
    <property type="match status" value="1"/>
</dbReference>
<dbReference type="Gene3D" id="2.40.160.120">
    <property type="match status" value="1"/>
</dbReference>
<evidence type="ECO:0000256" key="5">
    <source>
        <dbReference type="RuleBase" id="RU003844"/>
    </source>
</evidence>
<dbReference type="Gene3D" id="3.30.70.3490">
    <property type="match status" value="1"/>
</dbReference>
<dbReference type="GO" id="GO:0005829">
    <property type="term" value="C:cytosol"/>
    <property type="evidence" value="ECO:0007669"/>
    <property type="project" value="TreeGrafter"/>
</dbReference>
<evidence type="ECO:0000256" key="6">
    <source>
        <dbReference type="RuleBase" id="RU003845"/>
    </source>
</evidence>
<dbReference type="CDD" id="cd13286">
    <property type="entry name" value="PH_OPR5_ORP8"/>
    <property type="match status" value="1"/>
</dbReference>
<dbReference type="PROSITE" id="PS50003">
    <property type="entry name" value="PH_DOMAIN"/>
    <property type="match status" value="1"/>
</dbReference>
<feature type="compositionally biased region" description="Polar residues" evidence="7">
    <location>
        <begin position="35"/>
        <end position="45"/>
    </location>
</feature>
<gene>
    <name evidence="11 12" type="primary">LOC106741366</name>
</gene>
<dbReference type="InterPro" id="IPR000648">
    <property type="entry name" value="Oxysterol-bd"/>
</dbReference>
<keyword evidence="8" id="KW-1133">Transmembrane helix</keyword>
<feature type="compositionally biased region" description="Polar residues" evidence="7">
    <location>
        <begin position="923"/>
        <end position="938"/>
    </location>
</feature>
<dbReference type="FunFam" id="2.40.160.120:FF:000004">
    <property type="entry name" value="Oxysterol-binding protein"/>
    <property type="match status" value="1"/>
</dbReference>
<dbReference type="SUPFAM" id="SSF50729">
    <property type="entry name" value="PH domain-like"/>
    <property type="match status" value="1"/>
</dbReference>
<dbReference type="InterPro" id="IPR018494">
    <property type="entry name" value="Oxysterol-bd_CS"/>
</dbReference>
<feature type="compositionally biased region" description="Polar residues" evidence="7">
    <location>
        <begin position="54"/>
        <end position="78"/>
    </location>
</feature>
<dbReference type="PANTHER" id="PTHR10972">
    <property type="entry name" value="OXYSTEROL-BINDING PROTEIN-RELATED"/>
    <property type="match status" value="1"/>
</dbReference>
<feature type="region of interest" description="Disordered" evidence="7">
    <location>
        <begin position="454"/>
        <end position="484"/>
    </location>
</feature>
<dbReference type="Gene3D" id="2.30.29.30">
    <property type="entry name" value="Pleckstrin-homology domain (PH domain)/Phosphotyrosine-binding domain (PTB)"/>
    <property type="match status" value="1"/>
</dbReference>
<feature type="compositionally biased region" description="Polar residues" evidence="7">
    <location>
        <begin position="473"/>
        <end position="484"/>
    </location>
</feature>
<dbReference type="PROSITE" id="PS01013">
    <property type="entry name" value="OSBP"/>
    <property type="match status" value="1"/>
</dbReference>
<dbReference type="AlphaFoldDB" id="A0A6P3WRR3"/>
<evidence type="ECO:0000256" key="4">
    <source>
        <dbReference type="ARBA" id="ARBA00023121"/>
    </source>
</evidence>
<dbReference type="InterPro" id="IPR001849">
    <property type="entry name" value="PH_domain"/>
</dbReference>
<dbReference type="GO" id="GO:0006869">
    <property type="term" value="P:lipid transport"/>
    <property type="evidence" value="ECO:0007669"/>
    <property type="project" value="UniProtKB-KW"/>
</dbReference>
<keyword evidence="8" id="KW-0812">Transmembrane</keyword>
<dbReference type="GO" id="GO:0016020">
    <property type="term" value="C:membrane"/>
    <property type="evidence" value="ECO:0007669"/>
    <property type="project" value="TreeGrafter"/>
</dbReference>
<evidence type="ECO:0000313" key="11">
    <source>
        <dbReference type="RefSeq" id="XP_014468766.1"/>
    </source>
</evidence>
<dbReference type="KEGG" id="dqu:106741366"/>
<dbReference type="SMART" id="SM00233">
    <property type="entry name" value="PH"/>
    <property type="match status" value="1"/>
</dbReference>
<dbReference type="GeneID" id="106741366"/>
<keyword evidence="2 6" id="KW-0813">Transport</keyword>
<evidence type="ECO:0000256" key="7">
    <source>
        <dbReference type="SAM" id="MobiDB-lite"/>
    </source>
</evidence>
<dbReference type="OrthoDB" id="10053431at2759"/>
<dbReference type="SUPFAM" id="SSF144000">
    <property type="entry name" value="Oxysterol-binding protein-like"/>
    <property type="match status" value="1"/>
</dbReference>
<dbReference type="FunFam" id="1.10.287.2720:FF:000002">
    <property type="entry name" value="Oxysterol-binding protein"/>
    <property type="match status" value="1"/>
</dbReference>
<evidence type="ECO:0000256" key="1">
    <source>
        <dbReference type="ARBA" id="ARBA00008842"/>
    </source>
</evidence>
<evidence type="ECO:0000313" key="10">
    <source>
        <dbReference type="Proteomes" id="UP000515204"/>
    </source>
</evidence>
<dbReference type="Pfam" id="PF01237">
    <property type="entry name" value="Oxysterol_BP"/>
    <property type="match status" value="1"/>
</dbReference>
<sequence length="1023" mass="115110">MSSQPIVVPGGEHRPHSEAHSVPVGGSADAFKTMTPPNVSRSFSQPADRHLRRSSIQAQSTPLPKLPSTESLSTSINITAGAPPMSPGLSAMGEGSQKVDNSSDKSLDSCKLTRKESYKAQRKNYRMEKKRVANELLSSFKDPTVIVMSDWLKVRGTLKSWTKLWCILKPGLLLLYKSPKTKSNHWVGTVLLNTCQVIERPSKKDGFCFKLFHPLEQSIWAPRGPENETIGAVMQPLPTSYLIFRAPSQAAGKCWLDALELSLRCSSLIVRSTSVLPRTLPHDTTTTHETQWSEADYEKHFDDHVCLSHYIPRSPTTSQRRLLLCPQPLSPAITRDPRSVCPSPTPMFQHLYHAVAYWEKQLLDRSPTPGTDQENVVSLISVEEPDGGDNQPSGFSRPSPANHPAISSAHCMTIPSVHVLEYDTHQVVTLDPVYTSHTDLDDISQPENGVAADAEISVSDSESEGSAKEDQSEPITETPYTSNENEVLGAAGEVVAELQEEQKSLIWFLLKQVRPGMDLSKVVLPTFVLEPRSFLEKLADSYYHADILSQAVLEDDAFTRMKTVVKWYLSGFYKKPQGLKKPYNPLLGETFRCYWQHPNGSRTFYLAEQLSHHPPISGFYVTNRQDGFTISATIIAKSKFYGNSTSAVLDGVAILTMLPRGEDYTMTIPYAHCKGLLMGTLSMELGGKVNIICEKTGYHSELEFKLKPFLGGAELMNQVVGRIRLGKETLATISGYWDGQISITDKRTGQENAFFNPTPEIRKNRLKKYTVPMEYQGPWESEKLWHAVTLAIDNDDQFAATQAKTQLEEAQRERAKERKILGQEWVPKYFVQDIITGNWVYRHADVRPWDPRNDVVQYEENYIVRTKTRHKTPIMRTGSIVSTEPQSQIPLLQAESRSSLSVLKSSKRQLSNNMPLTEPAHDSGSSSAEAHTDSSQSLGKRRRSTARIIDIIKEVEHQMLEHGEKLNRIQHIVEQVAKKQREYAELQHNKNLFKSFLDVVFILIIVFFTFYFANIWIRDSNKG</sequence>
<feature type="region of interest" description="Disordered" evidence="7">
    <location>
        <begin position="911"/>
        <end position="941"/>
    </location>
</feature>
<organism evidence="10 11">
    <name type="scientific">Dinoponera quadriceps</name>
    <name type="common">South American ant</name>
    <dbReference type="NCBI Taxonomy" id="609295"/>
    <lineage>
        <taxon>Eukaryota</taxon>
        <taxon>Metazoa</taxon>
        <taxon>Ecdysozoa</taxon>
        <taxon>Arthropoda</taxon>
        <taxon>Hexapoda</taxon>
        <taxon>Insecta</taxon>
        <taxon>Pterygota</taxon>
        <taxon>Neoptera</taxon>
        <taxon>Endopterygota</taxon>
        <taxon>Hymenoptera</taxon>
        <taxon>Apocrita</taxon>
        <taxon>Aculeata</taxon>
        <taxon>Formicoidea</taxon>
        <taxon>Formicidae</taxon>
        <taxon>Ponerinae</taxon>
        <taxon>Ponerini</taxon>
        <taxon>Dinoponera</taxon>
    </lineage>
</organism>
<dbReference type="RefSeq" id="XP_014468766.1">
    <property type="nucleotide sequence ID" value="XM_014613280.1"/>
</dbReference>
<feature type="region of interest" description="Disordered" evidence="7">
    <location>
        <begin position="1"/>
        <end position="107"/>
    </location>
</feature>
<evidence type="ECO:0000313" key="12">
    <source>
        <dbReference type="RefSeq" id="XP_014468768.1"/>
    </source>
</evidence>
<dbReference type="GO" id="GO:0015485">
    <property type="term" value="F:cholesterol binding"/>
    <property type="evidence" value="ECO:0007669"/>
    <property type="project" value="TreeGrafter"/>
</dbReference>
<dbReference type="InterPro" id="IPR011993">
    <property type="entry name" value="PH-like_dom_sf"/>
</dbReference>
<comment type="similarity">
    <text evidence="1 5">Belongs to the OSBP family.</text>
</comment>
<reference evidence="11 12" key="1">
    <citation type="submission" date="2025-04" db="UniProtKB">
        <authorList>
            <consortium name="RefSeq"/>
        </authorList>
    </citation>
    <scope>IDENTIFICATION</scope>
</reference>
<keyword evidence="3 6" id="KW-0445">Lipid transport</keyword>
<keyword evidence="8" id="KW-0472">Membrane</keyword>
<dbReference type="GO" id="GO:0032541">
    <property type="term" value="C:cortical endoplasmic reticulum"/>
    <property type="evidence" value="ECO:0007669"/>
    <property type="project" value="TreeGrafter"/>
</dbReference>
<dbReference type="CTD" id="42412"/>
<feature type="transmembrane region" description="Helical" evidence="8">
    <location>
        <begin position="996"/>
        <end position="1017"/>
    </location>
</feature>
<name>A0A6P3WRR3_DINQU</name>
<dbReference type="Pfam" id="PF00169">
    <property type="entry name" value="PH"/>
    <property type="match status" value="1"/>
</dbReference>
<keyword evidence="10" id="KW-1185">Reference proteome</keyword>
<dbReference type="FunFam" id="2.30.29.30:FF:000030">
    <property type="entry name" value="Oxysterol-binding protein"/>
    <property type="match status" value="1"/>
</dbReference>